<proteinExistence type="predicted"/>
<protein>
    <submittedName>
        <fullName evidence="1">Uncharacterized protein</fullName>
    </submittedName>
</protein>
<sequence length="205" mass="21716">MGICSSCEATNVATMAKVILQDGRLQEFACPVKVSQVLEKNPSCFLSNMDDMDFDSFISAITGDEDLQPGRLYFALPKSWLKSPLRGEKMASLVVKASLALKKRKGGGGGHGDRKCCGSCGVKTDDVLMYNTGPRALDPGSPKVVVGSGVGRGSRGAVRGVGRGSMVRQRRQGGGSLGRGRGRGRGHFATKLSVIIEEKGDDHRS</sequence>
<organism evidence="1 2">
    <name type="scientific">Pistacia integerrima</name>
    <dbReference type="NCBI Taxonomy" id="434235"/>
    <lineage>
        <taxon>Eukaryota</taxon>
        <taxon>Viridiplantae</taxon>
        <taxon>Streptophyta</taxon>
        <taxon>Embryophyta</taxon>
        <taxon>Tracheophyta</taxon>
        <taxon>Spermatophyta</taxon>
        <taxon>Magnoliopsida</taxon>
        <taxon>eudicotyledons</taxon>
        <taxon>Gunneridae</taxon>
        <taxon>Pentapetalae</taxon>
        <taxon>rosids</taxon>
        <taxon>malvids</taxon>
        <taxon>Sapindales</taxon>
        <taxon>Anacardiaceae</taxon>
        <taxon>Pistacia</taxon>
    </lineage>
</organism>
<dbReference type="Proteomes" id="UP001163603">
    <property type="component" value="Chromosome 14"/>
</dbReference>
<accession>A0ACC0X7M2</accession>
<reference evidence="2" key="1">
    <citation type="journal article" date="2023" name="G3 (Bethesda)">
        <title>Genome assembly and association tests identify interacting loci associated with vigor, precocity, and sex in interspecific pistachio rootstocks.</title>
        <authorList>
            <person name="Palmer W."/>
            <person name="Jacygrad E."/>
            <person name="Sagayaradj S."/>
            <person name="Cavanaugh K."/>
            <person name="Han R."/>
            <person name="Bertier L."/>
            <person name="Beede B."/>
            <person name="Kafkas S."/>
            <person name="Golino D."/>
            <person name="Preece J."/>
            <person name="Michelmore R."/>
        </authorList>
    </citation>
    <scope>NUCLEOTIDE SEQUENCE [LARGE SCALE GENOMIC DNA]</scope>
</reference>
<evidence type="ECO:0000313" key="1">
    <source>
        <dbReference type="EMBL" id="KAJ0010842.1"/>
    </source>
</evidence>
<dbReference type="EMBL" id="CM047749">
    <property type="protein sequence ID" value="KAJ0010842.1"/>
    <property type="molecule type" value="Genomic_DNA"/>
</dbReference>
<keyword evidence="2" id="KW-1185">Reference proteome</keyword>
<comment type="caution">
    <text evidence="1">The sequence shown here is derived from an EMBL/GenBank/DDBJ whole genome shotgun (WGS) entry which is preliminary data.</text>
</comment>
<evidence type="ECO:0000313" key="2">
    <source>
        <dbReference type="Proteomes" id="UP001163603"/>
    </source>
</evidence>
<gene>
    <name evidence="1" type="ORF">Pint_34555</name>
</gene>
<name>A0ACC0X7M2_9ROSI</name>